<gene>
    <name evidence="2" type="ORF">OP10G_2897</name>
</gene>
<sequence length="446" mass="50186">MILALALIALVGQEPVGAHIQRTMRLLATSTPLTRNTVRVLFYGQSITESAWWKEVASDLRRRFPYADLTIENKAIGGFAADLLSRTVKYDVAPFRPDLVIFHDYGGEPDYESIVRFVRSQTTAELMLMDDMEPAPLRGGEPPNVIARQEWHDRHSTWLRGICRRFGCEFVNVRQPWKDLVLREGLQPLDLTVDGTHPNERGNHLMASLLKPIFRYDPTLPRKAWAGVAYGGLIHWSKGHYRLAFQGNRVDLIPGRNFTGKKARPTTKVRVLIDGRPPSATIGTYIFTRPSPLRAAWFPAILQFQPPRTRPLVEDWTATVTAVAPDGNFIFDVRGSVTGWDGQGSTAADFVSRSGRIVIRRVDWTLDYAQRVGTPATPVGFKVHWRVVPGYLDSYLPPPMPDSSLEYATTVAQGLRNGRHTLDLFTLDGHPGPISRVRIYRPPIHP</sequence>
<dbReference type="InterPro" id="IPR013830">
    <property type="entry name" value="SGNH_hydro"/>
</dbReference>
<dbReference type="EMBL" id="CP007139">
    <property type="protein sequence ID" value="AIE86265.1"/>
    <property type="molecule type" value="Genomic_DNA"/>
</dbReference>
<dbReference type="OrthoDB" id="436882at2"/>
<dbReference type="KEGG" id="fgi:OP10G_2897"/>
<dbReference type="STRING" id="661478.OP10G_2897"/>
<dbReference type="SUPFAM" id="SSF52266">
    <property type="entry name" value="SGNH hydrolase"/>
    <property type="match status" value="1"/>
</dbReference>
<name>A0A068NU11_FIMGI</name>
<organism evidence="2 3">
    <name type="scientific">Fimbriimonas ginsengisoli Gsoil 348</name>
    <dbReference type="NCBI Taxonomy" id="661478"/>
    <lineage>
        <taxon>Bacteria</taxon>
        <taxon>Bacillati</taxon>
        <taxon>Armatimonadota</taxon>
        <taxon>Fimbriimonadia</taxon>
        <taxon>Fimbriimonadales</taxon>
        <taxon>Fimbriimonadaceae</taxon>
        <taxon>Fimbriimonas</taxon>
    </lineage>
</organism>
<reference evidence="2 3" key="1">
    <citation type="journal article" date="2014" name="PLoS ONE">
        <title>The first complete genome sequence of the class fimbriimonadia in the phylum armatimonadetes.</title>
        <authorList>
            <person name="Hu Z.Y."/>
            <person name="Wang Y.Z."/>
            <person name="Im W.T."/>
            <person name="Wang S.Y."/>
            <person name="Zhao G.P."/>
            <person name="Zheng H.J."/>
            <person name="Quan Z.X."/>
        </authorList>
    </citation>
    <scope>NUCLEOTIDE SEQUENCE [LARGE SCALE GENOMIC DNA]</scope>
    <source>
        <strain evidence="2">Gsoil 348</strain>
    </source>
</reference>
<keyword evidence="3" id="KW-1185">Reference proteome</keyword>
<dbReference type="PANTHER" id="PTHR30383">
    <property type="entry name" value="THIOESTERASE 1/PROTEASE 1/LYSOPHOSPHOLIPASE L1"/>
    <property type="match status" value="1"/>
</dbReference>
<dbReference type="AlphaFoldDB" id="A0A068NU11"/>
<protein>
    <recommendedName>
        <fullName evidence="1">SGNH hydrolase-type esterase domain-containing protein</fullName>
    </recommendedName>
</protein>
<proteinExistence type="predicted"/>
<evidence type="ECO:0000313" key="3">
    <source>
        <dbReference type="Proteomes" id="UP000027982"/>
    </source>
</evidence>
<dbReference type="Proteomes" id="UP000027982">
    <property type="component" value="Chromosome"/>
</dbReference>
<dbReference type="eggNOG" id="COG2755">
    <property type="taxonomic scope" value="Bacteria"/>
</dbReference>
<dbReference type="InterPro" id="IPR036514">
    <property type="entry name" value="SGNH_hydro_sf"/>
</dbReference>
<evidence type="ECO:0000313" key="2">
    <source>
        <dbReference type="EMBL" id="AIE86265.1"/>
    </source>
</evidence>
<dbReference type="HOGENOM" id="CLU_535115_0_0_0"/>
<accession>A0A068NU11</accession>
<evidence type="ECO:0000259" key="1">
    <source>
        <dbReference type="Pfam" id="PF13472"/>
    </source>
</evidence>
<dbReference type="Gene3D" id="3.40.50.1110">
    <property type="entry name" value="SGNH hydrolase"/>
    <property type="match status" value="2"/>
</dbReference>
<dbReference type="InterPro" id="IPR051532">
    <property type="entry name" value="Ester_Hydrolysis_Enzymes"/>
</dbReference>
<dbReference type="Pfam" id="PF13472">
    <property type="entry name" value="Lipase_GDSL_2"/>
    <property type="match status" value="1"/>
</dbReference>
<dbReference type="RefSeq" id="WP_025225201.1">
    <property type="nucleotide sequence ID" value="NZ_CP007139.1"/>
</dbReference>
<feature type="domain" description="SGNH hydrolase-type esterase" evidence="1">
    <location>
        <begin position="42"/>
        <end position="204"/>
    </location>
</feature>